<feature type="domain" description="Cytochrome c assembly protein" evidence="8">
    <location>
        <begin position="436"/>
        <end position="644"/>
    </location>
</feature>
<dbReference type="PANTHER" id="PTHR30071:SF1">
    <property type="entry name" value="CYTOCHROME B_B6 PROTEIN-RELATED"/>
    <property type="match status" value="1"/>
</dbReference>
<protein>
    <submittedName>
        <fullName evidence="9">Cytochrome c biogenesis protein CcsA</fullName>
    </submittedName>
</protein>
<dbReference type="EMBL" id="CP036287">
    <property type="protein sequence ID" value="QDU67185.1"/>
    <property type="molecule type" value="Genomic_DNA"/>
</dbReference>
<dbReference type="InterPro" id="IPR045062">
    <property type="entry name" value="Cyt_c_biogenesis_CcsA/CcmC"/>
</dbReference>
<evidence type="ECO:0000259" key="8">
    <source>
        <dbReference type="Pfam" id="PF01578"/>
    </source>
</evidence>
<feature type="signal peptide" evidence="7">
    <location>
        <begin position="1"/>
        <end position="18"/>
    </location>
</feature>
<evidence type="ECO:0000256" key="2">
    <source>
        <dbReference type="ARBA" id="ARBA00022692"/>
    </source>
</evidence>
<reference evidence="9 10" key="1">
    <citation type="submission" date="2019-02" db="EMBL/GenBank/DDBJ databases">
        <title>Deep-cultivation of Planctomycetes and their phenomic and genomic characterization uncovers novel biology.</title>
        <authorList>
            <person name="Wiegand S."/>
            <person name="Jogler M."/>
            <person name="Boedeker C."/>
            <person name="Pinto D."/>
            <person name="Vollmers J."/>
            <person name="Rivas-Marin E."/>
            <person name="Kohn T."/>
            <person name="Peeters S.H."/>
            <person name="Heuer A."/>
            <person name="Rast P."/>
            <person name="Oberbeckmann S."/>
            <person name="Bunk B."/>
            <person name="Jeske O."/>
            <person name="Meyerdierks A."/>
            <person name="Storesund J.E."/>
            <person name="Kallscheuer N."/>
            <person name="Luecker S."/>
            <person name="Lage O.M."/>
            <person name="Pohl T."/>
            <person name="Merkel B.J."/>
            <person name="Hornburger P."/>
            <person name="Mueller R.-W."/>
            <person name="Bruemmer F."/>
            <person name="Labrenz M."/>
            <person name="Spormann A.M."/>
            <person name="Op den Camp H."/>
            <person name="Overmann J."/>
            <person name="Amann R."/>
            <person name="Jetten M.S.M."/>
            <person name="Mascher T."/>
            <person name="Medema M.H."/>
            <person name="Devos D.P."/>
            <person name="Kaster A.-K."/>
            <person name="Ovreas L."/>
            <person name="Rohde M."/>
            <person name="Galperin M.Y."/>
            <person name="Jogler C."/>
        </authorList>
    </citation>
    <scope>NUCLEOTIDE SEQUENCE [LARGE SCALE GENOMIC DNA]</scope>
    <source>
        <strain evidence="9 10">Pla133</strain>
    </source>
</reference>
<feature type="transmembrane region" description="Helical" evidence="6">
    <location>
        <begin position="555"/>
        <end position="581"/>
    </location>
</feature>
<accession>A0A518BJQ1</accession>
<proteinExistence type="predicted"/>
<dbReference type="GO" id="GO:0005886">
    <property type="term" value="C:plasma membrane"/>
    <property type="evidence" value="ECO:0007669"/>
    <property type="project" value="TreeGrafter"/>
</dbReference>
<feature type="transmembrane region" description="Helical" evidence="6">
    <location>
        <begin position="658"/>
        <end position="677"/>
    </location>
</feature>
<keyword evidence="10" id="KW-1185">Reference proteome</keyword>
<evidence type="ECO:0000256" key="5">
    <source>
        <dbReference type="ARBA" id="ARBA00023136"/>
    </source>
</evidence>
<dbReference type="Pfam" id="PF01578">
    <property type="entry name" value="Cytochrom_C_asm"/>
    <property type="match status" value="1"/>
</dbReference>
<dbReference type="GO" id="GO:0017004">
    <property type="term" value="P:cytochrome complex assembly"/>
    <property type="evidence" value="ECO:0007669"/>
    <property type="project" value="UniProtKB-KW"/>
</dbReference>
<evidence type="ECO:0000256" key="1">
    <source>
        <dbReference type="ARBA" id="ARBA00004141"/>
    </source>
</evidence>
<dbReference type="RefSeq" id="WP_145065131.1">
    <property type="nucleotide sequence ID" value="NZ_CP036287.1"/>
</dbReference>
<name>A0A518BJQ1_9BACT</name>
<dbReference type="PANTHER" id="PTHR30071">
    <property type="entry name" value="HEME EXPORTER PROTEIN C"/>
    <property type="match status" value="1"/>
</dbReference>
<feature type="chain" id="PRO_5022219978" evidence="7">
    <location>
        <begin position="19"/>
        <end position="693"/>
    </location>
</feature>
<comment type="subcellular location">
    <subcellularLocation>
        <location evidence="1">Membrane</location>
        <topology evidence="1">Multi-pass membrane protein</topology>
    </subcellularLocation>
</comment>
<keyword evidence="2 6" id="KW-0812">Transmembrane</keyword>
<dbReference type="KEGG" id="pbap:Pla133_22630"/>
<feature type="transmembrane region" description="Helical" evidence="6">
    <location>
        <begin position="378"/>
        <end position="397"/>
    </location>
</feature>
<gene>
    <name evidence="9" type="primary">ccsA_1</name>
    <name evidence="9" type="ORF">Pla133_22630</name>
</gene>
<feature type="transmembrane region" description="Helical" evidence="6">
    <location>
        <begin position="463"/>
        <end position="480"/>
    </location>
</feature>
<organism evidence="9 10">
    <name type="scientific">Engelhardtia mirabilis</name>
    <dbReference type="NCBI Taxonomy" id="2528011"/>
    <lineage>
        <taxon>Bacteria</taxon>
        <taxon>Pseudomonadati</taxon>
        <taxon>Planctomycetota</taxon>
        <taxon>Planctomycetia</taxon>
        <taxon>Planctomycetia incertae sedis</taxon>
        <taxon>Engelhardtia</taxon>
    </lineage>
</organism>
<keyword evidence="3" id="KW-0201">Cytochrome c-type biogenesis</keyword>
<keyword evidence="4 6" id="KW-1133">Transmembrane helix</keyword>
<dbReference type="AlphaFoldDB" id="A0A518BJQ1"/>
<feature type="transmembrane region" description="Helical" evidence="6">
    <location>
        <begin position="593"/>
        <end position="609"/>
    </location>
</feature>
<dbReference type="GO" id="GO:0020037">
    <property type="term" value="F:heme binding"/>
    <property type="evidence" value="ECO:0007669"/>
    <property type="project" value="InterPro"/>
</dbReference>
<evidence type="ECO:0000256" key="7">
    <source>
        <dbReference type="SAM" id="SignalP"/>
    </source>
</evidence>
<evidence type="ECO:0000256" key="6">
    <source>
        <dbReference type="SAM" id="Phobius"/>
    </source>
</evidence>
<sequence length="693" mass="75101" precursor="true">MQLSRVLLILVASFAALGAVAVAEPQPPSVATPPVAVQGQTPEARAEALYRGIPQRALRTSPWPEETLAIAAEIPVQDGGRIKPLSTFGAFRLLEFNGKRSLKVVLPGGIEEKLTPTAWLLDVLFYPDQARRYQHFLVRDDSTLTALGLEISGRKRSDRYSYDELLQARPELAARAAAASEKESSSLTRLERDFLILGSNVVDFEDLVVSLEFARAPLALTATEFLRGVFPEAGLGVTSFLQQVDVVRERWDQAESGALDPQVAQAELSAAKLILDNFGRAMERATYGPGLIAPAADAESVPAWFDLGDALQHAFEQGDDLEALPMLAALEHAEAAKGDPAAFRSALGEFKQLSQARAESRGEYSKVPLEVSFYRWDFFIWALGLFLLGFLAVAVTWMRPMLPVTAMAWLFSSAGLAMLIAGIVMRCILRSRPPVSTLYETILFITGVVVLVGLFIEWVTRQRIALSVSALVGAAGMFLSTRYELKEAITAGDTMPSLVAVLDTNFWLSTHVTSVTVGYAAGLLAAVLANVWLLGRILGIGKENRAVYASITRMVYGVTCFGLLFAVVGTILGGVWANYSWGRFWGWDPKENGALMIVLWQLIILHARLGGYVKQFGINVLAVIGGCVVVFSWWGVNLLNVGLHTYGFTTGVGAVTKAVYLIEGAVVFGALLWYFFVGSAVANGGKREVSAAS</sequence>
<keyword evidence="7" id="KW-0732">Signal</keyword>
<feature type="transmembrane region" description="Helical" evidence="6">
    <location>
        <begin position="404"/>
        <end position="425"/>
    </location>
</feature>
<feature type="transmembrane region" description="Helical" evidence="6">
    <location>
        <begin position="437"/>
        <end position="456"/>
    </location>
</feature>
<evidence type="ECO:0000313" key="10">
    <source>
        <dbReference type="Proteomes" id="UP000316921"/>
    </source>
</evidence>
<evidence type="ECO:0000313" key="9">
    <source>
        <dbReference type="EMBL" id="QDU67185.1"/>
    </source>
</evidence>
<keyword evidence="5 6" id="KW-0472">Membrane</keyword>
<evidence type="ECO:0000256" key="4">
    <source>
        <dbReference type="ARBA" id="ARBA00022989"/>
    </source>
</evidence>
<evidence type="ECO:0000256" key="3">
    <source>
        <dbReference type="ARBA" id="ARBA00022748"/>
    </source>
</evidence>
<dbReference type="InterPro" id="IPR002541">
    <property type="entry name" value="Cyt_c_assembly"/>
</dbReference>
<feature type="transmembrane region" description="Helical" evidence="6">
    <location>
        <begin position="512"/>
        <end position="534"/>
    </location>
</feature>
<dbReference type="Proteomes" id="UP000316921">
    <property type="component" value="Chromosome"/>
</dbReference>
<feature type="transmembrane region" description="Helical" evidence="6">
    <location>
        <begin position="616"/>
        <end position="636"/>
    </location>
</feature>